<sequence>MLVFFIRIRPSKPEKATTLTRQHRQRFQTAEQLALRAFPRLPPLFCLSRTDPSPSRLLFTSFCGVSEQQQLPIPFYCCLEKKQGDFKISNGFYP</sequence>
<gene>
    <name evidence="1" type="ORF">MTR67_042645</name>
</gene>
<dbReference type="AlphaFoldDB" id="A0AAF0UNV0"/>
<protein>
    <submittedName>
        <fullName evidence="1">Uncharacterized protein</fullName>
    </submittedName>
</protein>
<dbReference type="Proteomes" id="UP001234989">
    <property type="component" value="Chromosome 10"/>
</dbReference>
<reference evidence="1" key="1">
    <citation type="submission" date="2023-08" db="EMBL/GenBank/DDBJ databases">
        <title>A de novo genome assembly of Solanum verrucosum Schlechtendal, a Mexican diploid species geographically isolated from the other diploid A-genome species in potato relatives.</title>
        <authorList>
            <person name="Hosaka K."/>
        </authorList>
    </citation>
    <scope>NUCLEOTIDE SEQUENCE</scope>
    <source>
        <tissue evidence="1">Young leaves</tissue>
    </source>
</reference>
<accession>A0AAF0UNV0</accession>
<organism evidence="1 2">
    <name type="scientific">Solanum verrucosum</name>
    <dbReference type="NCBI Taxonomy" id="315347"/>
    <lineage>
        <taxon>Eukaryota</taxon>
        <taxon>Viridiplantae</taxon>
        <taxon>Streptophyta</taxon>
        <taxon>Embryophyta</taxon>
        <taxon>Tracheophyta</taxon>
        <taxon>Spermatophyta</taxon>
        <taxon>Magnoliopsida</taxon>
        <taxon>eudicotyledons</taxon>
        <taxon>Gunneridae</taxon>
        <taxon>Pentapetalae</taxon>
        <taxon>asterids</taxon>
        <taxon>lamiids</taxon>
        <taxon>Solanales</taxon>
        <taxon>Solanaceae</taxon>
        <taxon>Solanoideae</taxon>
        <taxon>Solaneae</taxon>
        <taxon>Solanum</taxon>
    </lineage>
</organism>
<proteinExistence type="predicted"/>
<keyword evidence="2" id="KW-1185">Reference proteome</keyword>
<evidence type="ECO:0000313" key="2">
    <source>
        <dbReference type="Proteomes" id="UP001234989"/>
    </source>
</evidence>
<name>A0AAF0UNV0_SOLVR</name>
<dbReference type="EMBL" id="CP133621">
    <property type="protein sequence ID" value="WMV49260.1"/>
    <property type="molecule type" value="Genomic_DNA"/>
</dbReference>
<evidence type="ECO:0000313" key="1">
    <source>
        <dbReference type="EMBL" id="WMV49260.1"/>
    </source>
</evidence>